<organism evidence="2 3">
    <name type="scientific">Maricaulis maris</name>
    <dbReference type="NCBI Taxonomy" id="74318"/>
    <lineage>
        <taxon>Bacteria</taxon>
        <taxon>Pseudomonadati</taxon>
        <taxon>Pseudomonadota</taxon>
        <taxon>Alphaproteobacteria</taxon>
        <taxon>Maricaulales</taxon>
        <taxon>Maricaulaceae</taxon>
        <taxon>Maricaulis</taxon>
    </lineage>
</organism>
<dbReference type="InterPro" id="IPR005079">
    <property type="entry name" value="Peptidase_C45_hydrolase"/>
</dbReference>
<dbReference type="Gene3D" id="3.60.60.10">
    <property type="entry name" value="Penicillin V Acylase, Chain A"/>
    <property type="match status" value="1"/>
</dbReference>
<dbReference type="EMBL" id="RBIM01000005">
    <property type="protein sequence ID" value="RKQ96078.1"/>
    <property type="molecule type" value="Genomic_DNA"/>
</dbReference>
<dbReference type="GO" id="GO:0016805">
    <property type="term" value="F:dipeptidase activity"/>
    <property type="evidence" value="ECO:0007669"/>
    <property type="project" value="InterPro"/>
</dbReference>
<sequence>MGDMLAIRGGGAVWFASNSVRHPGEVQHVERHEAVTGDTTERLACTHIGIDQVADRQAVTLSRPDGVWGAEMGVNAAGVVVSHKAVHSRRVMKKGAALLGMDLVRLGLERSSSAHEAAAIIIHLLETHGQGGPAGWRGRGHRHDSNFLIADAAEILVLETCGREWRLDRVRNHAAISNAYSLEGPVTMASEGAPTDGFGADDEAWLRRHFGRATARRAAALTRLEGLETPGFQGLAAILRHHDRGDGFTPGSKRDLCQHHGGFLRQDHAVNAMLARLAPDAPPAIAITATKTPCISLFRPITFDASASLLDPALWAQGAARHDALARDPAAREQMRNRIAAAETHILTALEAGRADIAETLVAAWDEHDLAVGGREPDAPTVAAD</sequence>
<protein>
    <submittedName>
        <fullName evidence="2">Dipeptidase</fullName>
    </submittedName>
</protein>
<evidence type="ECO:0000259" key="1">
    <source>
        <dbReference type="Pfam" id="PF03417"/>
    </source>
</evidence>
<dbReference type="GO" id="GO:0070004">
    <property type="term" value="F:cysteine-type exopeptidase activity"/>
    <property type="evidence" value="ECO:0007669"/>
    <property type="project" value="InterPro"/>
</dbReference>
<dbReference type="PANTHER" id="PTHR12994:SF17">
    <property type="entry name" value="LD30995P"/>
    <property type="match status" value="1"/>
</dbReference>
<evidence type="ECO:0000313" key="3">
    <source>
        <dbReference type="Proteomes" id="UP000273675"/>
    </source>
</evidence>
<evidence type="ECO:0000313" key="2">
    <source>
        <dbReference type="EMBL" id="RKQ96078.1"/>
    </source>
</evidence>
<dbReference type="AlphaFoldDB" id="A0A495D2S8"/>
<accession>A0A495D2S8</accession>
<dbReference type="Pfam" id="PF03417">
    <property type="entry name" value="AAT"/>
    <property type="match status" value="1"/>
</dbReference>
<reference evidence="2 3" key="1">
    <citation type="submission" date="2018-10" db="EMBL/GenBank/DDBJ databases">
        <title>Genomic Encyclopedia of Type Strains, Phase IV (KMG-IV): sequencing the most valuable type-strain genomes for metagenomic binning, comparative biology and taxonomic classification.</title>
        <authorList>
            <person name="Goeker M."/>
        </authorList>
    </citation>
    <scope>NUCLEOTIDE SEQUENCE [LARGE SCALE GENOMIC DNA]</scope>
    <source>
        <strain evidence="2 3">DSM 4734</strain>
    </source>
</reference>
<dbReference type="RefSeq" id="WP_121211643.1">
    <property type="nucleotide sequence ID" value="NZ_RBIM01000005.1"/>
</dbReference>
<proteinExistence type="predicted"/>
<name>A0A495D2S8_9PROT</name>
<dbReference type="PANTHER" id="PTHR12994">
    <property type="entry name" value="SECERNIN"/>
    <property type="match status" value="1"/>
</dbReference>
<comment type="caution">
    <text evidence="2">The sequence shown here is derived from an EMBL/GenBank/DDBJ whole genome shotgun (WGS) entry which is preliminary data.</text>
</comment>
<dbReference type="InterPro" id="IPR005322">
    <property type="entry name" value="Peptidase_C69"/>
</dbReference>
<dbReference type="GO" id="GO:0006508">
    <property type="term" value="P:proteolysis"/>
    <property type="evidence" value="ECO:0007669"/>
    <property type="project" value="InterPro"/>
</dbReference>
<feature type="domain" description="Peptidase C45 hydrolase" evidence="1">
    <location>
        <begin position="65"/>
        <end position="159"/>
    </location>
</feature>
<dbReference type="Proteomes" id="UP000273675">
    <property type="component" value="Unassembled WGS sequence"/>
</dbReference>
<dbReference type="OrthoDB" id="5147328at2"/>
<gene>
    <name evidence="2" type="ORF">C7435_2330</name>
</gene>